<dbReference type="RefSeq" id="WP_187712048.1">
    <property type="nucleotide sequence ID" value="NZ_CP060820.1"/>
</dbReference>
<accession>A0A7H0FX41</accession>
<dbReference type="AlphaFoldDB" id="A0A7H0FX41"/>
<dbReference type="GO" id="GO:0004113">
    <property type="term" value="F:2',3'-cyclic-nucleotide 3'-phosphodiesterase activity"/>
    <property type="evidence" value="ECO:0007669"/>
    <property type="project" value="InterPro"/>
</dbReference>
<name>A0A7H0FX41_9GAMM</name>
<dbReference type="Proteomes" id="UP000516018">
    <property type="component" value="Chromosome"/>
</dbReference>
<dbReference type="EC" id="3.1.4.58" evidence="2"/>
<comment type="similarity">
    <text evidence="2">Belongs to the 2H phosphoesterase superfamily. ThpR family.</text>
</comment>
<dbReference type="Pfam" id="PF13563">
    <property type="entry name" value="2_5_RNA_ligase2"/>
    <property type="match status" value="1"/>
</dbReference>
<dbReference type="EMBL" id="CP060820">
    <property type="protein sequence ID" value="QNP40607.1"/>
    <property type="molecule type" value="Genomic_DNA"/>
</dbReference>
<comment type="function">
    <text evidence="2">Hydrolyzes RNA 2',3'-cyclic phosphodiester to an RNA 2'-phosphomonoester.</text>
</comment>
<dbReference type="Gene3D" id="3.90.1140.10">
    <property type="entry name" value="Cyclic phosphodiesterase"/>
    <property type="match status" value="1"/>
</dbReference>
<feature type="short sequence motif" description="HXTX 2" evidence="2">
    <location>
        <begin position="142"/>
        <end position="145"/>
    </location>
</feature>
<evidence type="ECO:0000256" key="1">
    <source>
        <dbReference type="ARBA" id="ARBA00022801"/>
    </source>
</evidence>
<dbReference type="InterPro" id="IPR009097">
    <property type="entry name" value="Cyclic_Pdiesterase"/>
</dbReference>
<reference evidence="3 4" key="1">
    <citation type="submission" date="2020-08" db="EMBL/GenBank/DDBJ databases">
        <title>Lysobacter sp. II4 sp. nov., isolated from soil.</title>
        <authorList>
            <person name="Woo C.Y."/>
            <person name="Kim J."/>
        </authorList>
    </citation>
    <scope>NUCLEOTIDE SEQUENCE [LARGE SCALE GENOMIC DNA]</scope>
    <source>
        <strain evidence="3 4">II4</strain>
    </source>
</reference>
<dbReference type="GO" id="GO:0008664">
    <property type="term" value="F:RNA 2',3'-cyclic 3'-phosphodiesterase activity"/>
    <property type="evidence" value="ECO:0007669"/>
    <property type="project" value="UniProtKB-EC"/>
</dbReference>
<feature type="short sequence motif" description="HXTX 1" evidence="2">
    <location>
        <begin position="57"/>
        <end position="60"/>
    </location>
</feature>
<dbReference type="KEGG" id="lsx:H8B22_14260"/>
<protein>
    <recommendedName>
        <fullName evidence="2">RNA 2',3'-cyclic phosphodiesterase</fullName>
        <shortName evidence="2">RNA 2',3'-CPDase</shortName>
        <ecNumber evidence="2">3.1.4.58</ecNumber>
    </recommendedName>
</protein>
<dbReference type="PANTHER" id="PTHR35561">
    <property type="entry name" value="RNA 2',3'-CYCLIC PHOSPHODIESTERASE"/>
    <property type="match status" value="1"/>
</dbReference>
<gene>
    <name evidence="3" type="primary">thpR</name>
    <name evidence="3" type="ORF">H8B22_14260</name>
</gene>
<proteinExistence type="inferred from homology"/>
<dbReference type="InterPro" id="IPR004175">
    <property type="entry name" value="RNA_CPDase"/>
</dbReference>
<dbReference type="PANTHER" id="PTHR35561:SF1">
    <property type="entry name" value="RNA 2',3'-CYCLIC PHOSPHODIESTERASE"/>
    <property type="match status" value="1"/>
</dbReference>
<feature type="active site" description="Proton donor" evidence="2">
    <location>
        <position position="57"/>
    </location>
</feature>
<evidence type="ECO:0000256" key="2">
    <source>
        <dbReference type="HAMAP-Rule" id="MF_01940"/>
    </source>
</evidence>
<sequence>MHSDLFGSAPAREAVVHNVFFALVPDTETRAHLASTVARLKTEHDGRGRWLAPERWHMTLYFLGSYSELPQERIESARAAARNVAAAAFELALDRVGHFSHGIGWLGCAQTGTPLQSLWSELHRSLAHARVATQGHAGFVPHVTVVREAKPLLPAQSIPPIAWPVREFVLIDSVLGPRSEYRELGRWKLR</sequence>
<keyword evidence="1 2" id="KW-0378">Hydrolase</keyword>
<evidence type="ECO:0000313" key="4">
    <source>
        <dbReference type="Proteomes" id="UP000516018"/>
    </source>
</evidence>
<dbReference type="HAMAP" id="MF_01940">
    <property type="entry name" value="RNA_CPDase"/>
    <property type="match status" value="1"/>
</dbReference>
<organism evidence="3 4">
    <name type="scientific">Agrilutibacter terrestris</name>
    <dbReference type="NCBI Taxonomy" id="2865112"/>
    <lineage>
        <taxon>Bacteria</taxon>
        <taxon>Pseudomonadati</taxon>
        <taxon>Pseudomonadota</taxon>
        <taxon>Gammaproteobacteria</taxon>
        <taxon>Lysobacterales</taxon>
        <taxon>Lysobacteraceae</taxon>
        <taxon>Agrilutibacter</taxon>
    </lineage>
</organism>
<dbReference type="NCBIfam" id="TIGR02258">
    <property type="entry name" value="2_5_ligase"/>
    <property type="match status" value="1"/>
</dbReference>
<keyword evidence="4" id="KW-1185">Reference proteome</keyword>
<feature type="active site" description="Proton acceptor" evidence="2">
    <location>
        <position position="142"/>
    </location>
</feature>
<comment type="catalytic activity">
    <reaction evidence="2">
        <text>a 3'-end 2',3'-cyclophospho-ribonucleotide-RNA + H2O = a 3'-end 2'-phospho-ribonucleotide-RNA + H(+)</text>
        <dbReference type="Rhea" id="RHEA:11828"/>
        <dbReference type="Rhea" id="RHEA-COMP:10464"/>
        <dbReference type="Rhea" id="RHEA-COMP:17353"/>
        <dbReference type="ChEBI" id="CHEBI:15377"/>
        <dbReference type="ChEBI" id="CHEBI:15378"/>
        <dbReference type="ChEBI" id="CHEBI:83064"/>
        <dbReference type="ChEBI" id="CHEBI:173113"/>
        <dbReference type="EC" id="3.1.4.58"/>
    </reaction>
</comment>
<dbReference type="SUPFAM" id="SSF55144">
    <property type="entry name" value="LigT-like"/>
    <property type="match status" value="1"/>
</dbReference>
<evidence type="ECO:0000313" key="3">
    <source>
        <dbReference type="EMBL" id="QNP40607.1"/>
    </source>
</evidence>